<dbReference type="Gramene" id="TraesROB_scaffold_173973_01G000100.1">
    <property type="protein sequence ID" value="TraesROB_scaffold_173973_01G000100.1"/>
    <property type="gene ID" value="TraesROB_scaffold_173973_01G000100"/>
</dbReference>
<dbReference type="Gramene" id="TraesCS7A02G162900.1">
    <property type="protein sequence ID" value="TraesCS7A02G162900.1"/>
    <property type="gene ID" value="TraesCS7A02G162900"/>
</dbReference>
<dbReference type="Gramene" id="TraesNOR7A03G03900950.1">
    <property type="protein sequence ID" value="TraesNOR7A03G03900950.1"/>
    <property type="gene ID" value="TraesNOR7A03G03900950"/>
</dbReference>
<evidence type="ECO:0000313" key="2">
    <source>
        <dbReference type="Proteomes" id="UP000019116"/>
    </source>
</evidence>
<accession>A0A3B6RF60</accession>
<dbReference type="Proteomes" id="UP000019116">
    <property type="component" value="Chromosome 7A"/>
</dbReference>
<dbReference type="Gramene" id="TraesCAD_scaffold_136023_01G000100.1">
    <property type="protein sequence ID" value="TraesCAD_scaffold_136023_01G000100.1"/>
    <property type="gene ID" value="TraesCAD_scaffold_136023_01G000100"/>
</dbReference>
<dbReference type="Gramene" id="TraesRN7A0100356500.1">
    <property type="protein sequence ID" value="TraesRN7A0100356500.1"/>
    <property type="gene ID" value="TraesRN7A0100356500"/>
</dbReference>
<keyword evidence="2" id="KW-1185">Reference proteome</keyword>
<protein>
    <submittedName>
        <fullName evidence="1">Uncharacterized protein</fullName>
    </submittedName>
</protein>
<sequence>MPTCLLSSRPPHVRCSIKQVSDNLHGNISLDPVWQHRRINDEGVDRGGERRELVAAGLDGTALVSGDRGGC</sequence>
<dbReference type="AlphaFoldDB" id="A0A3B6RF60"/>
<organism evidence="1">
    <name type="scientific">Triticum aestivum</name>
    <name type="common">Wheat</name>
    <dbReference type="NCBI Taxonomy" id="4565"/>
    <lineage>
        <taxon>Eukaryota</taxon>
        <taxon>Viridiplantae</taxon>
        <taxon>Streptophyta</taxon>
        <taxon>Embryophyta</taxon>
        <taxon>Tracheophyta</taxon>
        <taxon>Spermatophyta</taxon>
        <taxon>Magnoliopsida</taxon>
        <taxon>Liliopsida</taxon>
        <taxon>Poales</taxon>
        <taxon>Poaceae</taxon>
        <taxon>BOP clade</taxon>
        <taxon>Pooideae</taxon>
        <taxon>Triticodae</taxon>
        <taxon>Triticeae</taxon>
        <taxon>Triticinae</taxon>
        <taxon>Triticum</taxon>
    </lineage>
</organism>
<evidence type="ECO:0000313" key="1">
    <source>
        <dbReference type="EnsemblPlants" id="TraesCS7A02G162900.1"/>
    </source>
</evidence>
<dbReference type="Gramene" id="TraesCS7A03G0385100.1">
    <property type="protein sequence ID" value="TraesCS7A03G0385100.1.CDS"/>
    <property type="gene ID" value="TraesCS7A03G0385100"/>
</dbReference>
<name>A0A3B6RF60_WHEAT</name>
<proteinExistence type="predicted"/>
<reference evidence="1" key="1">
    <citation type="submission" date="2018-08" db="EMBL/GenBank/DDBJ databases">
        <authorList>
            <person name="Rossello M."/>
        </authorList>
    </citation>
    <scope>NUCLEOTIDE SEQUENCE [LARGE SCALE GENOMIC DNA]</scope>
    <source>
        <strain evidence="1">cv. Chinese Spring</strain>
    </source>
</reference>
<dbReference type="OMA" id="RCSIKQV"/>
<dbReference type="EnsemblPlants" id="TraesCS7A02G162900.1">
    <property type="protein sequence ID" value="TraesCS7A02G162900.1"/>
    <property type="gene ID" value="TraesCS7A02G162900"/>
</dbReference>
<dbReference type="Gramene" id="TraesCLE_scaffold_063656_01G000100.1">
    <property type="protein sequence ID" value="TraesCLE_scaffold_063656_01G000100.1"/>
    <property type="gene ID" value="TraesCLE_scaffold_063656_01G000100"/>
</dbReference>
<reference evidence="1" key="2">
    <citation type="submission" date="2018-10" db="UniProtKB">
        <authorList>
            <consortium name="EnsemblPlants"/>
        </authorList>
    </citation>
    <scope>IDENTIFICATION</scope>
</reference>
<dbReference type="Gramene" id="TraesSTA7A03G03853060.1">
    <property type="protein sequence ID" value="TraesSTA7A03G03853060.1"/>
    <property type="gene ID" value="TraesSTA7A03G03853060"/>
</dbReference>
<dbReference type="Gramene" id="TraesWEE_scaffold_136582_01G000100.1">
    <property type="protein sequence ID" value="TraesWEE_scaffold_136582_01G000100.1"/>
    <property type="gene ID" value="TraesWEE_scaffold_136582_01G000100"/>
</dbReference>